<gene>
    <name evidence="1" type="ORF">IAA20_03440</name>
</gene>
<keyword evidence="1" id="KW-0282">Flagellum</keyword>
<sequence length="69" mass="7942">MIAVTAINGKNFYLNPDLIFRIEETPDTMITLVDNKTIVVKEAPEVVVHRIVCYRQAIYRQVPPVNENQ</sequence>
<dbReference type="AlphaFoldDB" id="A0A9D2JIP2"/>
<dbReference type="InterPro" id="IPR009384">
    <property type="entry name" value="SwrD-like"/>
</dbReference>
<dbReference type="EMBL" id="DXBN01000084">
    <property type="protein sequence ID" value="HIZ52980.1"/>
    <property type="molecule type" value="Genomic_DNA"/>
</dbReference>
<dbReference type="PANTHER" id="PTHR39185">
    <property type="entry name" value="SWARMING MOTILITY PROTEIN SWRD"/>
    <property type="match status" value="1"/>
</dbReference>
<reference evidence="1" key="1">
    <citation type="journal article" date="2021" name="PeerJ">
        <title>Extensive microbial diversity within the chicken gut microbiome revealed by metagenomics and culture.</title>
        <authorList>
            <person name="Gilroy R."/>
            <person name="Ravi A."/>
            <person name="Getino M."/>
            <person name="Pursley I."/>
            <person name="Horton D.L."/>
            <person name="Alikhan N.F."/>
            <person name="Baker D."/>
            <person name="Gharbi K."/>
            <person name="Hall N."/>
            <person name="Watson M."/>
            <person name="Adriaenssens E.M."/>
            <person name="Foster-Nyarko E."/>
            <person name="Jarju S."/>
            <person name="Secka A."/>
            <person name="Antonio M."/>
            <person name="Oren A."/>
            <person name="Chaudhuri R.R."/>
            <person name="La Ragione R."/>
            <person name="Hildebrand F."/>
            <person name="Pallen M.J."/>
        </authorList>
    </citation>
    <scope>NUCLEOTIDE SEQUENCE</scope>
    <source>
        <strain evidence="1">CHK172-16539</strain>
    </source>
</reference>
<reference evidence="1" key="2">
    <citation type="submission" date="2021-04" db="EMBL/GenBank/DDBJ databases">
        <authorList>
            <person name="Gilroy R."/>
        </authorList>
    </citation>
    <scope>NUCLEOTIDE SEQUENCE</scope>
    <source>
        <strain evidence="1">CHK172-16539</strain>
    </source>
</reference>
<evidence type="ECO:0000313" key="1">
    <source>
        <dbReference type="EMBL" id="HIZ52980.1"/>
    </source>
</evidence>
<dbReference type="Proteomes" id="UP000824063">
    <property type="component" value="Unassembled WGS sequence"/>
</dbReference>
<dbReference type="Pfam" id="PF06289">
    <property type="entry name" value="FlbD"/>
    <property type="match status" value="1"/>
</dbReference>
<organism evidence="1 2">
    <name type="scientific">Candidatus Enterococcus avicola</name>
    <dbReference type="NCBI Taxonomy" id="2838561"/>
    <lineage>
        <taxon>Bacteria</taxon>
        <taxon>Bacillati</taxon>
        <taxon>Bacillota</taxon>
        <taxon>Bacilli</taxon>
        <taxon>Lactobacillales</taxon>
        <taxon>Enterococcaceae</taxon>
        <taxon>Enterococcus</taxon>
    </lineage>
</organism>
<dbReference type="PANTHER" id="PTHR39185:SF1">
    <property type="entry name" value="SWARMING MOTILITY PROTEIN SWRD"/>
    <property type="match status" value="1"/>
</dbReference>
<comment type="caution">
    <text evidence="1">The sequence shown here is derived from an EMBL/GenBank/DDBJ whole genome shotgun (WGS) entry which is preliminary data.</text>
</comment>
<proteinExistence type="predicted"/>
<protein>
    <submittedName>
        <fullName evidence="1">Flagellar FlbD family protein</fullName>
    </submittedName>
</protein>
<name>A0A9D2JIP2_9ENTE</name>
<accession>A0A9D2JIP2</accession>
<keyword evidence="1" id="KW-0969">Cilium</keyword>
<evidence type="ECO:0000313" key="2">
    <source>
        <dbReference type="Proteomes" id="UP000824063"/>
    </source>
</evidence>
<keyword evidence="1" id="KW-0966">Cell projection</keyword>